<feature type="domain" description="Rubredoxin binding" evidence="10">
    <location>
        <begin position="304"/>
        <end position="370"/>
    </location>
</feature>
<dbReference type="PANTHER" id="PTHR43429">
    <property type="entry name" value="PYRIDINE NUCLEOTIDE-DISULFIDE OXIDOREDUCTASE DOMAIN-CONTAINING"/>
    <property type="match status" value="1"/>
</dbReference>
<evidence type="ECO:0000256" key="5">
    <source>
        <dbReference type="ARBA" id="ARBA00022630"/>
    </source>
</evidence>
<dbReference type="SUPFAM" id="SSF51905">
    <property type="entry name" value="FAD/NAD(P)-binding domain"/>
    <property type="match status" value="1"/>
</dbReference>
<evidence type="ECO:0000313" key="12">
    <source>
        <dbReference type="Proteomes" id="UP001055955"/>
    </source>
</evidence>
<keyword evidence="6" id="KW-0274">FAD</keyword>
<dbReference type="RefSeq" id="WP_258568209.1">
    <property type="nucleotide sequence ID" value="NZ_CP092900.1"/>
</dbReference>
<sequence length="374" mass="40877">MKVVIIGSGLSGLLVAKNLHDQKFSGSVSVITQERGVFYSKPSLSNVVKQGKKVKDLVQMTQQQIEKDWGCEMITRQQVARIDKINKLVHLKDTQVPYDRLVLALGASPICYDWLPDSHPVYRVNDLDAYDTFHQAIDDKSHLLILGGGLIGCEFAHDLSAIAGKITLLESESTLLSRFVPKEIGMGMALALKDRGVDVKVNCAVSAVTALKDSVCVRTQSEEISADVMLACLGLSPNIKLAQEAGIICDDAINVDVYGQTSDPSIYALGDCASVSGIKRYYVSSLKICADTIAKHICGVKQGIVYPPLPVGVKTPDYPVTFCYSEVPAEWRVERHDKGVRAVAYQGDELVGFALSGDFIKEREVLKGQMKNWI</sequence>
<reference evidence="11 12" key="1">
    <citation type="journal article" date="2022" name="Nat. Microbiol.">
        <title>The microbiome of a bacterivorous marine choanoflagellate contains a resource-demanding obligate bacterial associate.</title>
        <authorList>
            <person name="Needham D.M."/>
            <person name="Poirier C."/>
            <person name="Bachy C."/>
            <person name="George E.E."/>
            <person name="Wilken S."/>
            <person name="Yung C.C.M."/>
            <person name="Limardo A.J."/>
            <person name="Morando M."/>
            <person name="Sudek L."/>
            <person name="Malmstrom R.R."/>
            <person name="Keeling P.J."/>
            <person name="Santoro A.E."/>
            <person name="Worden A.Z."/>
        </authorList>
    </citation>
    <scope>NUCLEOTIDE SEQUENCE [LARGE SCALE GENOMIC DNA]</scope>
    <source>
        <strain evidence="11 12">Comchoano-1</strain>
    </source>
</reference>
<organism evidence="11 12">
    <name type="scientific">Candidatus Comchoanobacter bicostacola</name>
    <dbReference type="NCBI Taxonomy" id="2919598"/>
    <lineage>
        <taxon>Bacteria</taxon>
        <taxon>Pseudomonadati</taxon>
        <taxon>Pseudomonadota</taxon>
        <taxon>Gammaproteobacteria</taxon>
        <taxon>Candidatus Comchoanobacterales</taxon>
        <taxon>Candidatus Comchoanobacteraceae</taxon>
        <taxon>Candidatus Comchoanobacter</taxon>
    </lineage>
</organism>
<dbReference type="Gene3D" id="3.30.390.120">
    <property type="match status" value="1"/>
</dbReference>
<evidence type="ECO:0000259" key="10">
    <source>
        <dbReference type="Pfam" id="PF18113"/>
    </source>
</evidence>
<evidence type="ECO:0000256" key="3">
    <source>
        <dbReference type="ARBA" id="ARBA00006442"/>
    </source>
</evidence>
<comment type="subcellular location">
    <subcellularLocation>
        <location evidence="2">Cytoplasm</location>
    </subcellularLocation>
</comment>
<dbReference type="PRINTS" id="PR00368">
    <property type="entry name" value="FADPNR"/>
</dbReference>
<proteinExistence type="inferred from homology"/>
<name>A0ABY5DJD7_9GAMM</name>
<keyword evidence="5" id="KW-0285">Flavoprotein</keyword>
<evidence type="ECO:0000313" key="11">
    <source>
        <dbReference type="EMBL" id="UTC24426.1"/>
    </source>
</evidence>
<dbReference type="Pfam" id="PF07992">
    <property type="entry name" value="Pyr_redox_2"/>
    <property type="match status" value="1"/>
</dbReference>
<keyword evidence="4" id="KW-0963">Cytoplasm</keyword>
<feature type="domain" description="FAD/NAD(P)-binding" evidence="9">
    <location>
        <begin position="1"/>
        <end position="281"/>
    </location>
</feature>
<comment type="similarity">
    <text evidence="3">Belongs to the FAD-dependent oxidoreductase family.</text>
</comment>
<keyword evidence="12" id="KW-1185">Reference proteome</keyword>
<evidence type="ECO:0000256" key="8">
    <source>
        <dbReference type="ARBA" id="ARBA00023027"/>
    </source>
</evidence>
<evidence type="ECO:0000259" key="9">
    <source>
        <dbReference type="Pfam" id="PF07992"/>
    </source>
</evidence>
<dbReference type="Proteomes" id="UP001055955">
    <property type="component" value="Chromosome"/>
</dbReference>
<evidence type="ECO:0000256" key="2">
    <source>
        <dbReference type="ARBA" id="ARBA00004496"/>
    </source>
</evidence>
<dbReference type="InterPro" id="IPR023753">
    <property type="entry name" value="FAD/NAD-binding_dom"/>
</dbReference>
<accession>A0ABY5DJD7</accession>
<comment type="cofactor">
    <cofactor evidence="1">
        <name>FAD</name>
        <dbReference type="ChEBI" id="CHEBI:57692"/>
    </cofactor>
</comment>
<dbReference type="InterPro" id="IPR036188">
    <property type="entry name" value="FAD/NAD-bd_sf"/>
</dbReference>
<dbReference type="Pfam" id="PF18113">
    <property type="entry name" value="Rbx_binding"/>
    <property type="match status" value="1"/>
</dbReference>
<keyword evidence="7" id="KW-0560">Oxidoreductase</keyword>
<dbReference type="InterPro" id="IPR050260">
    <property type="entry name" value="FAD-bd_OxRdtase"/>
</dbReference>
<dbReference type="PRINTS" id="PR00411">
    <property type="entry name" value="PNDRDTASEI"/>
</dbReference>
<gene>
    <name evidence="11" type="ORF">MMH89_04235</name>
</gene>
<dbReference type="EMBL" id="CP092900">
    <property type="protein sequence ID" value="UTC24426.1"/>
    <property type="molecule type" value="Genomic_DNA"/>
</dbReference>
<evidence type="ECO:0000256" key="7">
    <source>
        <dbReference type="ARBA" id="ARBA00023002"/>
    </source>
</evidence>
<dbReference type="Gene3D" id="3.50.50.60">
    <property type="entry name" value="FAD/NAD(P)-binding domain"/>
    <property type="match status" value="2"/>
</dbReference>
<evidence type="ECO:0000256" key="4">
    <source>
        <dbReference type="ARBA" id="ARBA00022490"/>
    </source>
</evidence>
<dbReference type="InterPro" id="IPR041364">
    <property type="entry name" value="Rbx-bd"/>
</dbReference>
<evidence type="ECO:0000256" key="1">
    <source>
        <dbReference type="ARBA" id="ARBA00001974"/>
    </source>
</evidence>
<evidence type="ECO:0000256" key="6">
    <source>
        <dbReference type="ARBA" id="ARBA00022827"/>
    </source>
</evidence>
<dbReference type="PANTHER" id="PTHR43429:SF3">
    <property type="entry name" value="NITRITE REDUCTASE [NAD(P)H]"/>
    <property type="match status" value="1"/>
</dbReference>
<protein>
    <submittedName>
        <fullName evidence="11">FAD-dependent oxidoreductase</fullName>
    </submittedName>
</protein>
<keyword evidence="8" id="KW-0520">NAD</keyword>